<keyword evidence="1" id="KW-0963">Cytoplasm</keyword>
<dbReference type="InterPro" id="IPR029063">
    <property type="entry name" value="SAM-dependent_MTases_sf"/>
</dbReference>
<dbReference type="RefSeq" id="WP_096526167.1">
    <property type="nucleotide sequence ID" value="NZ_AP014836.1"/>
</dbReference>
<organism evidence="2 3">
    <name type="scientific">Candidatus Nitrosoglobus terrae</name>
    <dbReference type="NCBI Taxonomy" id="1630141"/>
    <lineage>
        <taxon>Bacteria</taxon>
        <taxon>Pseudomonadati</taxon>
        <taxon>Pseudomonadota</taxon>
        <taxon>Gammaproteobacteria</taxon>
        <taxon>Chromatiales</taxon>
        <taxon>Chromatiaceae</taxon>
        <taxon>Candidatus Nitrosoglobus</taxon>
    </lineage>
</organism>
<comment type="caution">
    <text evidence="1">Lacks conserved residue(s) required for the propagation of feature annotation.</text>
</comment>
<dbReference type="Proteomes" id="UP000243679">
    <property type="component" value="Chromosome"/>
</dbReference>
<reference evidence="2 3" key="1">
    <citation type="journal article" date="2017" name="ISME J.">
        <title>An acid-tolerant ammonia-oxidizing ?-proteobacterium from soil.</title>
        <authorList>
            <person name="Hayatsu M."/>
            <person name="Tago K."/>
            <person name="Uchiyama I."/>
            <person name="Toyoda A."/>
            <person name="Wang Y."/>
            <person name="Shimomura Y."/>
            <person name="Okubo T."/>
            <person name="Kurisu F."/>
            <person name="Hirono Y."/>
            <person name="Nonaka K."/>
            <person name="Akiyama H."/>
            <person name="Itoh T."/>
            <person name="Takami H."/>
        </authorList>
    </citation>
    <scope>NUCLEOTIDE SEQUENCE [LARGE SCALE GENOMIC DNA]</scope>
    <source>
        <strain evidence="2 3">TAO100</strain>
    </source>
</reference>
<comment type="catalytic activity">
    <reaction evidence="1">
        <text>guanosine(1516) in 16S rRNA + S-adenosyl-L-methionine = N(2)-methylguanosine(1516) in 16S rRNA + S-adenosyl-L-homocysteine + H(+)</text>
        <dbReference type="Rhea" id="RHEA:43220"/>
        <dbReference type="Rhea" id="RHEA-COMP:10412"/>
        <dbReference type="Rhea" id="RHEA-COMP:10413"/>
        <dbReference type="ChEBI" id="CHEBI:15378"/>
        <dbReference type="ChEBI" id="CHEBI:57856"/>
        <dbReference type="ChEBI" id="CHEBI:59789"/>
        <dbReference type="ChEBI" id="CHEBI:74269"/>
        <dbReference type="ChEBI" id="CHEBI:74481"/>
        <dbReference type="EC" id="2.1.1.242"/>
    </reaction>
</comment>
<protein>
    <recommendedName>
        <fullName evidence="1">Ribosomal RNA small subunit methyltransferase J</fullName>
        <ecNumber evidence="1">2.1.1.242</ecNumber>
    </recommendedName>
    <alternativeName>
        <fullName evidence="1">16S rRNA m2G1516 methyltransferase</fullName>
    </alternativeName>
    <alternativeName>
        <fullName evidence="1">rRNA (guanine-N(2)-)-methyltransferase</fullName>
    </alternativeName>
</protein>
<keyword evidence="1" id="KW-0698">rRNA processing</keyword>
<keyword evidence="1 2" id="KW-0808">Transferase</keyword>
<comment type="function">
    <text evidence="1">Specifically methylates the guanosine in position 1516 of 16S rRNA.</text>
</comment>
<keyword evidence="3" id="KW-1185">Reference proteome</keyword>
<dbReference type="OrthoDB" id="3191794at2"/>
<comment type="subcellular location">
    <subcellularLocation>
        <location evidence="1">Cytoplasm</location>
    </subcellularLocation>
</comment>
<dbReference type="GO" id="GO:0008990">
    <property type="term" value="F:rRNA (guanine-N2-)-methyltransferase activity"/>
    <property type="evidence" value="ECO:0007669"/>
    <property type="project" value="UniProtKB-UniRule"/>
</dbReference>
<comment type="similarity">
    <text evidence="1">Belongs to the methyltransferase superfamily. RsmJ family.</text>
</comment>
<name>A0A1Q2SK65_9GAMM</name>
<sequence>MKKLATILPVEAIRICEQIAASQQPVTELVFVAQRLELRYPNLKSSIYIDFVNGAMGYRCQHSGHKELLARAIGLKNNLHLNVLDATAGLGRDGFVLASLGCRVLLIEQSPIISALLEDGLARASQASKTALAADRITLIQANSIDVMMKLSAQDLPEVVYLDPMYPERTKSALVKKEMRLLRTLIGNDKNTPLLLKIALDCAQQRVVVKRPRLAPAIEGPKPDFMLEGKNTRFDVYLTHKG</sequence>
<dbReference type="SUPFAM" id="SSF53335">
    <property type="entry name" value="S-adenosyl-L-methionine-dependent methyltransferases"/>
    <property type="match status" value="1"/>
</dbReference>
<keyword evidence="1" id="KW-0949">S-adenosyl-L-methionine</keyword>
<evidence type="ECO:0000313" key="2">
    <source>
        <dbReference type="EMBL" id="BAW79507.1"/>
    </source>
</evidence>
<dbReference type="PANTHER" id="PTHR36112:SF1">
    <property type="entry name" value="RIBOSOMAL RNA SMALL SUBUNIT METHYLTRANSFERASE J"/>
    <property type="match status" value="1"/>
</dbReference>
<keyword evidence="1 2" id="KW-0489">Methyltransferase</keyword>
<dbReference type="EMBL" id="AP014836">
    <property type="protein sequence ID" value="BAW79507.1"/>
    <property type="molecule type" value="Genomic_DNA"/>
</dbReference>
<gene>
    <name evidence="1" type="primary">rsmJ</name>
    <name evidence="2" type="ORF">TAO_0137</name>
</gene>
<dbReference type="AlphaFoldDB" id="A0A1Q2SK65"/>
<evidence type="ECO:0000256" key="1">
    <source>
        <dbReference type="HAMAP-Rule" id="MF_01523"/>
    </source>
</evidence>
<feature type="binding site" evidence="1">
    <location>
        <begin position="92"/>
        <end position="93"/>
    </location>
    <ligand>
        <name>S-adenosyl-L-methionine</name>
        <dbReference type="ChEBI" id="CHEBI:59789"/>
    </ligand>
</feature>
<accession>A0A1Q2SK65</accession>
<dbReference type="EC" id="2.1.1.242" evidence="1"/>
<dbReference type="PANTHER" id="PTHR36112">
    <property type="entry name" value="RIBOSOMAL RNA SMALL SUBUNIT METHYLTRANSFERASE J"/>
    <property type="match status" value="1"/>
</dbReference>
<evidence type="ECO:0000313" key="3">
    <source>
        <dbReference type="Proteomes" id="UP000243679"/>
    </source>
</evidence>
<dbReference type="GO" id="GO:0005737">
    <property type="term" value="C:cytoplasm"/>
    <property type="evidence" value="ECO:0007669"/>
    <property type="project" value="UniProtKB-SubCell"/>
</dbReference>
<dbReference type="KEGG" id="ntt:TAO_0137"/>
<dbReference type="InterPro" id="IPR007536">
    <property type="entry name" value="16SrRNA_methylTrfase_J"/>
</dbReference>
<dbReference type="Gene3D" id="3.40.50.150">
    <property type="entry name" value="Vaccinia Virus protein VP39"/>
    <property type="match status" value="1"/>
</dbReference>
<proteinExistence type="inferred from homology"/>
<dbReference type="HAMAP" id="MF_01523">
    <property type="entry name" value="16SrRNA_methyltr_J"/>
    <property type="match status" value="1"/>
</dbReference>
<feature type="binding site" evidence="1">
    <location>
        <position position="163"/>
    </location>
    <ligand>
        <name>S-adenosyl-L-methionine</name>
        <dbReference type="ChEBI" id="CHEBI:59789"/>
    </ligand>
</feature>
<dbReference type="Pfam" id="PF04445">
    <property type="entry name" value="SAM_MT"/>
    <property type="match status" value="1"/>
</dbReference>